<dbReference type="PANTHER" id="PTHR37422">
    <property type="entry name" value="TEICHURONIC ACID BIOSYNTHESIS PROTEIN TUAE"/>
    <property type="match status" value="1"/>
</dbReference>
<feature type="transmembrane region" description="Helical" evidence="5">
    <location>
        <begin position="181"/>
        <end position="200"/>
    </location>
</feature>
<evidence type="ECO:0000256" key="2">
    <source>
        <dbReference type="ARBA" id="ARBA00022692"/>
    </source>
</evidence>
<proteinExistence type="predicted"/>
<evidence type="ECO:0000256" key="4">
    <source>
        <dbReference type="ARBA" id="ARBA00023136"/>
    </source>
</evidence>
<evidence type="ECO:0000313" key="7">
    <source>
        <dbReference type="EMBL" id="AUO45543.1"/>
    </source>
</evidence>
<feature type="transmembrane region" description="Helical" evidence="5">
    <location>
        <begin position="120"/>
        <end position="143"/>
    </location>
</feature>
<name>A0ABM6QW79_PSEO1</name>
<feature type="transmembrane region" description="Helical" evidence="5">
    <location>
        <begin position="97"/>
        <end position="113"/>
    </location>
</feature>
<keyword evidence="7" id="KW-0436">Ligase</keyword>
<evidence type="ECO:0000256" key="3">
    <source>
        <dbReference type="ARBA" id="ARBA00022989"/>
    </source>
</evidence>
<organism evidence="7 8">
    <name type="scientific">Pseudomonas ogarae (strain DSM 112162 / CECT 30235 / F113)</name>
    <dbReference type="NCBI Taxonomy" id="1114970"/>
    <lineage>
        <taxon>Bacteria</taxon>
        <taxon>Pseudomonadati</taxon>
        <taxon>Pseudomonadota</taxon>
        <taxon>Gammaproteobacteria</taxon>
        <taxon>Pseudomonadales</taxon>
        <taxon>Pseudomonadaceae</taxon>
        <taxon>Pseudomonas</taxon>
    </lineage>
</organism>
<feature type="transmembrane region" description="Helical" evidence="5">
    <location>
        <begin position="291"/>
        <end position="313"/>
    </location>
</feature>
<reference evidence="7 8" key="1">
    <citation type="submission" date="2018-01" db="EMBL/GenBank/DDBJ databases">
        <title>Tropical forage species Digitaria eriantha prevents oxidative stress under low temperature conditions by the incorporation of polyhydroxybutyrate-producing endophytic bacteria.</title>
        <authorList>
            <person name="Stritzler M."/>
            <person name="Ayub N."/>
        </authorList>
    </citation>
    <scope>NUCLEOTIDE SEQUENCE [LARGE SCALE GENOMIC DNA]</scope>
    <source>
        <strain evidence="7 8">FR1</strain>
    </source>
</reference>
<evidence type="ECO:0000313" key="8">
    <source>
        <dbReference type="Proteomes" id="UP000235315"/>
    </source>
</evidence>
<feature type="transmembrane region" description="Helical" evidence="5">
    <location>
        <begin position="333"/>
        <end position="356"/>
    </location>
</feature>
<accession>A0ABM6QW79</accession>
<evidence type="ECO:0000259" key="6">
    <source>
        <dbReference type="Pfam" id="PF04932"/>
    </source>
</evidence>
<feature type="transmembrane region" description="Helical" evidence="5">
    <location>
        <begin position="25"/>
        <end position="54"/>
    </location>
</feature>
<keyword evidence="4 5" id="KW-0472">Membrane</keyword>
<dbReference type="PANTHER" id="PTHR37422:SF17">
    <property type="entry name" value="O-ANTIGEN LIGASE"/>
    <property type="match status" value="1"/>
</dbReference>
<dbReference type="GO" id="GO:0016874">
    <property type="term" value="F:ligase activity"/>
    <property type="evidence" value="ECO:0007669"/>
    <property type="project" value="UniProtKB-KW"/>
</dbReference>
<feature type="domain" description="O-antigen ligase-related" evidence="6">
    <location>
        <begin position="206"/>
        <end position="349"/>
    </location>
</feature>
<dbReference type="Pfam" id="PF04932">
    <property type="entry name" value="Wzy_C"/>
    <property type="match status" value="1"/>
</dbReference>
<evidence type="ECO:0000256" key="5">
    <source>
        <dbReference type="SAM" id="Phobius"/>
    </source>
</evidence>
<dbReference type="EMBL" id="CP025738">
    <property type="protein sequence ID" value="AUO45543.1"/>
    <property type="molecule type" value="Genomic_DNA"/>
</dbReference>
<dbReference type="InterPro" id="IPR007016">
    <property type="entry name" value="O-antigen_ligase-rel_domated"/>
</dbReference>
<keyword evidence="2 5" id="KW-0812">Transmembrane</keyword>
<keyword evidence="3 5" id="KW-1133">Transmembrane helix</keyword>
<feature type="transmembrane region" description="Helical" evidence="5">
    <location>
        <begin position="368"/>
        <end position="387"/>
    </location>
</feature>
<protein>
    <submittedName>
        <fullName evidence="7">O-antigen ligase domain-containing protein</fullName>
    </submittedName>
</protein>
<sequence>MCGALMRIMFERPVLDERRYITSSVFAVLVLFAPTSSFHIFYAALAFGLLLLVFGGGGRLPWRTQIFYIYIGCVCFFLMLSLFRVLYFSNAEDFKELLKLFIFGTVIFFGVRLKGRELEFWFSLFVVVNLLVSLLQYLGVYSFGIREFTDFYNAKHHVDHSLSYSSPRALGLSAGPGQQSVLSLFFFSFFLVVYFFGGGGNRRIILCLLALFTAVLSQSKTALIAVAIGSVAVTLLFVAHAGYKGKLVMVLFFVIVLGGAMVFKDQILILFPEYVRLSEQGGDVSSLQSRFGNWLQMVDAFFAENSFVFYLFGVGRSGLEYYGVNELPYDSDYIYILVNYGILGIVLFFGGVGAFLVRGIIFFSSENLYGKILVVALIYALISAVALNFFFEPRVFILFAIIVFKYLTARKNAPI</sequence>
<dbReference type="InterPro" id="IPR051533">
    <property type="entry name" value="WaaL-like"/>
</dbReference>
<evidence type="ECO:0000256" key="1">
    <source>
        <dbReference type="ARBA" id="ARBA00004141"/>
    </source>
</evidence>
<dbReference type="Proteomes" id="UP000235315">
    <property type="component" value="Chromosome"/>
</dbReference>
<feature type="transmembrane region" description="Helical" evidence="5">
    <location>
        <begin position="66"/>
        <end position="85"/>
    </location>
</feature>
<feature type="transmembrane region" description="Helical" evidence="5">
    <location>
        <begin position="247"/>
        <end position="271"/>
    </location>
</feature>
<feature type="transmembrane region" description="Helical" evidence="5">
    <location>
        <begin position="221"/>
        <end position="241"/>
    </location>
</feature>
<gene>
    <name evidence="7" type="ORF">C1C98_08770</name>
</gene>
<keyword evidence="8" id="KW-1185">Reference proteome</keyword>
<comment type="subcellular location">
    <subcellularLocation>
        <location evidence="1">Membrane</location>
        <topology evidence="1">Multi-pass membrane protein</topology>
    </subcellularLocation>
</comment>